<evidence type="ECO:0000313" key="7">
    <source>
        <dbReference type="Proteomes" id="UP001591681"/>
    </source>
</evidence>
<sequence>MAKIGSRMVQVIDTPGLFDTAVSNEKIREEIGKCITLASPGPHVFLLLLSLGRFTQEERETVEMIQETFGEQSKAYTMVGFTRGEILQEEGTSIETYIKSSHDKLKELIEECGGRYHVFFNKDKNNQHQVSSLLEKIDKMVIKNKGRFYSTAMFQETEAKIRAREMKLLQKRVEELKQSSEDVSVSSTTQQVQKKVIINVQAAHVRTGEETLEELRLQKNRMEEMEKRILLELDVIRRQAEDEVAPATTKTLKSKPSKCTIS</sequence>
<dbReference type="AlphaFoldDB" id="A0ABD1K0M0"/>
<dbReference type="InterPro" id="IPR027417">
    <property type="entry name" value="P-loop_NTPase"/>
</dbReference>
<evidence type="ECO:0000256" key="2">
    <source>
        <dbReference type="ARBA" id="ARBA00022741"/>
    </source>
</evidence>
<comment type="caution">
    <text evidence="6">The sequence shown here is derived from an EMBL/GenBank/DDBJ whole genome shotgun (WGS) entry which is preliminary data.</text>
</comment>
<evidence type="ECO:0000259" key="5">
    <source>
        <dbReference type="PROSITE" id="PS51720"/>
    </source>
</evidence>
<dbReference type="InterPro" id="IPR006703">
    <property type="entry name" value="G_AIG1"/>
</dbReference>
<dbReference type="Pfam" id="PF04548">
    <property type="entry name" value="AIG1"/>
    <property type="match status" value="1"/>
</dbReference>
<accession>A0ABD1K0M0</accession>
<dbReference type="PANTHER" id="PTHR10903:SF170">
    <property type="entry name" value="GTPASE IMAP FAMILY MEMBER 7"/>
    <property type="match status" value="1"/>
</dbReference>
<evidence type="ECO:0000256" key="1">
    <source>
        <dbReference type="ARBA" id="ARBA00008535"/>
    </source>
</evidence>
<comment type="similarity">
    <text evidence="1">Belongs to the TRAFAC class TrmE-Era-EngA-EngB-Septin-like GTPase superfamily. AIG1/Toc34/Toc159-like paraseptin GTPase family. IAN subfamily.</text>
</comment>
<gene>
    <name evidence="6" type="ORF">ACEWY4_012438</name>
</gene>
<dbReference type="SUPFAM" id="SSF52540">
    <property type="entry name" value="P-loop containing nucleoside triphosphate hydrolases"/>
    <property type="match status" value="1"/>
</dbReference>
<proteinExistence type="inferred from homology"/>
<feature type="domain" description="AIG1-type G" evidence="5">
    <location>
        <begin position="1"/>
        <end position="158"/>
    </location>
</feature>
<reference evidence="6 7" key="1">
    <citation type="submission" date="2024-09" db="EMBL/GenBank/DDBJ databases">
        <title>A chromosome-level genome assembly of Gray's grenadier anchovy, Coilia grayii.</title>
        <authorList>
            <person name="Fu Z."/>
        </authorList>
    </citation>
    <scope>NUCLEOTIDE SEQUENCE [LARGE SCALE GENOMIC DNA]</scope>
    <source>
        <strain evidence="6">G4</strain>
        <tissue evidence="6">Muscle</tissue>
    </source>
</reference>
<keyword evidence="3" id="KW-0342">GTP-binding</keyword>
<dbReference type="InterPro" id="IPR045058">
    <property type="entry name" value="GIMA/IAN/Toc"/>
</dbReference>
<feature type="coiled-coil region" evidence="4">
    <location>
        <begin position="205"/>
        <end position="232"/>
    </location>
</feature>
<protein>
    <recommendedName>
        <fullName evidence="5">AIG1-type G domain-containing protein</fullName>
    </recommendedName>
</protein>
<keyword evidence="4" id="KW-0175">Coiled coil</keyword>
<organism evidence="6 7">
    <name type="scientific">Coilia grayii</name>
    <name type="common">Gray's grenadier anchovy</name>
    <dbReference type="NCBI Taxonomy" id="363190"/>
    <lineage>
        <taxon>Eukaryota</taxon>
        <taxon>Metazoa</taxon>
        <taxon>Chordata</taxon>
        <taxon>Craniata</taxon>
        <taxon>Vertebrata</taxon>
        <taxon>Euteleostomi</taxon>
        <taxon>Actinopterygii</taxon>
        <taxon>Neopterygii</taxon>
        <taxon>Teleostei</taxon>
        <taxon>Clupei</taxon>
        <taxon>Clupeiformes</taxon>
        <taxon>Clupeoidei</taxon>
        <taxon>Engraulidae</taxon>
        <taxon>Coilinae</taxon>
        <taxon>Coilia</taxon>
    </lineage>
</organism>
<keyword evidence="7" id="KW-1185">Reference proteome</keyword>
<evidence type="ECO:0000313" key="6">
    <source>
        <dbReference type="EMBL" id="KAL2092640.1"/>
    </source>
</evidence>
<dbReference type="GO" id="GO:0005525">
    <property type="term" value="F:GTP binding"/>
    <property type="evidence" value="ECO:0007669"/>
    <property type="project" value="UniProtKB-KW"/>
</dbReference>
<name>A0ABD1K0M0_9TELE</name>
<dbReference type="FunFam" id="3.40.50.300:FF:000366">
    <property type="entry name" value="GTPase, IMAP family member 2"/>
    <property type="match status" value="1"/>
</dbReference>
<dbReference type="EMBL" id="JBHFQA010000010">
    <property type="protein sequence ID" value="KAL2092640.1"/>
    <property type="molecule type" value="Genomic_DNA"/>
</dbReference>
<dbReference type="Proteomes" id="UP001591681">
    <property type="component" value="Unassembled WGS sequence"/>
</dbReference>
<evidence type="ECO:0000256" key="3">
    <source>
        <dbReference type="ARBA" id="ARBA00023134"/>
    </source>
</evidence>
<keyword evidence="2" id="KW-0547">Nucleotide-binding</keyword>
<evidence type="ECO:0000256" key="4">
    <source>
        <dbReference type="SAM" id="Coils"/>
    </source>
</evidence>
<dbReference type="PANTHER" id="PTHR10903">
    <property type="entry name" value="GTPASE, IMAP FAMILY MEMBER-RELATED"/>
    <property type="match status" value="1"/>
</dbReference>
<dbReference type="PROSITE" id="PS51720">
    <property type="entry name" value="G_AIG1"/>
    <property type="match status" value="1"/>
</dbReference>
<dbReference type="Gene3D" id="3.40.50.300">
    <property type="entry name" value="P-loop containing nucleotide triphosphate hydrolases"/>
    <property type="match status" value="1"/>
</dbReference>